<protein>
    <recommendedName>
        <fullName evidence="3">Outer membrane protein beta-barrel domain-containing protein</fullName>
    </recommendedName>
</protein>
<keyword evidence="5" id="KW-1185">Reference proteome</keyword>
<evidence type="ECO:0000256" key="1">
    <source>
        <dbReference type="ARBA" id="ARBA00022729"/>
    </source>
</evidence>
<feature type="domain" description="Outer membrane protein beta-barrel" evidence="3">
    <location>
        <begin position="6"/>
        <end position="147"/>
    </location>
</feature>
<reference evidence="4 5" key="1">
    <citation type="submission" date="2016-11" db="EMBL/GenBank/DDBJ databases">
        <title>Study of marine rhodopsin-containing bacteria.</title>
        <authorList>
            <person name="Yoshizawa S."/>
            <person name="Kumagai Y."/>
            <person name="Kogure K."/>
        </authorList>
    </citation>
    <scope>NUCLEOTIDE SEQUENCE [LARGE SCALE GENOMIC DNA]</scope>
    <source>
        <strain evidence="4 5">SAORIC-28</strain>
    </source>
</reference>
<evidence type="ECO:0000313" key="5">
    <source>
        <dbReference type="Proteomes" id="UP000216339"/>
    </source>
</evidence>
<dbReference type="RefSeq" id="WP_179299761.1">
    <property type="nucleotide sequence ID" value="NZ_MQWD01000001.1"/>
</dbReference>
<feature type="chain" id="PRO_5012040809" description="Outer membrane protein beta-barrel domain-containing protein" evidence="2">
    <location>
        <begin position="20"/>
        <end position="195"/>
    </location>
</feature>
<comment type="caution">
    <text evidence="4">The sequence shown here is derived from an EMBL/GenBank/DDBJ whole genome shotgun (WGS) entry which is preliminary data.</text>
</comment>
<dbReference type="Pfam" id="PF13505">
    <property type="entry name" value="OMP_b-brl"/>
    <property type="match status" value="1"/>
</dbReference>
<name>A0A271J4B8_9BACT</name>
<evidence type="ECO:0000256" key="2">
    <source>
        <dbReference type="SAM" id="SignalP"/>
    </source>
</evidence>
<dbReference type="Proteomes" id="UP000216339">
    <property type="component" value="Unassembled WGS sequence"/>
</dbReference>
<proteinExistence type="predicted"/>
<gene>
    <name evidence="4" type="ORF">BSZ37_19030</name>
</gene>
<organism evidence="4 5">
    <name type="scientific">Rubrivirga marina</name>
    <dbReference type="NCBI Taxonomy" id="1196024"/>
    <lineage>
        <taxon>Bacteria</taxon>
        <taxon>Pseudomonadati</taxon>
        <taxon>Rhodothermota</taxon>
        <taxon>Rhodothermia</taxon>
        <taxon>Rhodothermales</taxon>
        <taxon>Rubricoccaceae</taxon>
        <taxon>Rubrivirga</taxon>
    </lineage>
</organism>
<evidence type="ECO:0000259" key="3">
    <source>
        <dbReference type="Pfam" id="PF13505"/>
    </source>
</evidence>
<dbReference type="AlphaFoldDB" id="A0A271J4B8"/>
<dbReference type="InterPro" id="IPR027385">
    <property type="entry name" value="Beta-barrel_OMP"/>
</dbReference>
<keyword evidence="1 2" id="KW-0732">Signal</keyword>
<feature type="signal peptide" evidence="2">
    <location>
        <begin position="1"/>
        <end position="19"/>
    </location>
</feature>
<evidence type="ECO:0000313" key="4">
    <source>
        <dbReference type="EMBL" id="PAP78366.1"/>
    </source>
</evidence>
<dbReference type="EMBL" id="MQWD01000001">
    <property type="protein sequence ID" value="PAP78366.1"/>
    <property type="molecule type" value="Genomic_DNA"/>
</dbReference>
<accession>A0A271J4B8</accession>
<sequence>MRFLPLALLLALAAPASQAQIIPSLDLGVAGGVNFASISDATDFDLDSSTGYHIGLYADVGVLFASARTGVYYVRAADIRDDISNPDPNTDTSFDYVAVPIDFQIKTPTPIFQAYALIGPEFRFPVDGLDTFETENVQYAGNVGLGVRGGLPLIGPSGYLELRYGRDFSGLRSDTGTSDDDVKVHLVMIRLGVGI</sequence>